<dbReference type="STRING" id="413882.AAW51_5391"/>
<name>A0A0G3BRP1_9BURK</name>
<reference evidence="2 3" key="1">
    <citation type="submission" date="2015-05" db="EMBL/GenBank/DDBJ databases">
        <authorList>
            <person name="Tang B."/>
            <person name="Yu Y."/>
        </authorList>
    </citation>
    <scope>NUCLEOTIDE SEQUENCE [LARGE SCALE GENOMIC DNA]</scope>
    <source>
        <strain evidence="2 3">DSM 7029</strain>
    </source>
</reference>
<organism evidence="2 3">
    <name type="scientific">Caldimonas brevitalea</name>
    <dbReference type="NCBI Taxonomy" id="413882"/>
    <lineage>
        <taxon>Bacteria</taxon>
        <taxon>Pseudomonadati</taxon>
        <taxon>Pseudomonadota</taxon>
        <taxon>Betaproteobacteria</taxon>
        <taxon>Burkholderiales</taxon>
        <taxon>Sphaerotilaceae</taxon>
        <taxon>Caldimonas</taxon>
    </lineage>
</organism>
<dbReference type="AlphaFoldDB" id="A0A0G3BRP1"/>
<feature type="region of interest" description="Disordered" evidence="1">
    <location>
        <begin position="48"/>
        <end position="68"/>
    </location>
</feature>
<keyword evidence="3" id="KW-1185">Reference proteome</keyword>
<dbReference type="KEGG" id="pbh:AAW51_5391"/>
<dbReference type="RefSeq" id="WP_047197071.1">
    <property type="nucleotide sequence ID" value="NZ_CP011371.1"/>
</dbReference>
<evidence type="ECO:0000256" key="1">
    <source>
        <dbReference type="SAM" id="MobiDB-lite"/>
    </source>
</evidence>
<dbReference type="OrthoDB" id="8854412at2"/>
<evidence type="ECO:0000313" key="2">
    <source>
        <dbReference type="EMBL" id="AKJ32082.1"/>
    </source>
</evidence>
<sequence>MAGSVDGSIDKMNQAAADNARLMAASMAASTSIQGVASTAHTVNGANAAGGEVAKSTGNDIRQAAKSS</sequence>
<gene>
    <name evidence="2" type="ORF">AAW51_5391</name>
</gene>
<accession>A0A0G3BRP1</accession>
<dbReference type="Proteomes" id="UP000035352">
    <property type="component" value="Chromosome"/>
</dbReference>
<dbReference type="PATRIC" id="fig|413882.6.peg.5640"/>
<evidence type="ECO:0000313" key="3">
    <source>
        <dbReference type="Proteomes" id="UP000035352"/>
    </source>
</evidence>
<feature type="compositionally biased region" description="Polar residues" evidence="1">
    <location>
        <begin position="56"/>
        <end position="68"/>
    </location>
</feature>
<dbReference type="EMBL" id="CP011371">
    <property type="protein sequence ID" value="AKJ32082.1"/>
    <property type="molecule type" value="Genomic_DNA"/>
</dbReference>
<protein>
    <submittedName>
        <fullName evidence="2">Uncharacterized protein</fullName>
    </submittedName>
</protein>
<proteinExistence type="predicted"/>